<name>W1XTJ2_9ZZZZ</name>
<protein>
    <submittedName>
        <fullName evidence="1">Uncharacterized protein</fullName>
    </submittedName>
</protein>
<reference evidence="1" key="1">
    <citation type="submission" date="2013-12" db="EMBL/GenBank/DDBJ databases">
        <title>A Varibaculum cambriense genome reconstructed from a premature infant gut community with otherwise low bacterial novelty that shifts toward anaerobic metabolism during the third week of life.</title>
        <authorList>
            <person name="Brown C.T."/>
            <person name="Sharon I."/>
            <person name="Thomas B.C."/>
            <person name="Castelle C.J."/>
            <person name="Morowitz M.J."/>
            <person name="Banfield J.F."/>
        </authorList>
    </citation>
    <scope>NUCLEOTIDE SEQUENCE</scope>
</reference>
<proteinExistence type="predicted"/>
<feature type="non-terminal residue" evidence="1">
    <location>
        <position position="70"/>
    </location>
</feature>
<organism evidence="1">
    <name type="scientific">human gut metagenome</name>
    <dbReference type="NCBI Taxonomy" id="408170"/>
    <lineage>
        <taxon>unclassified sequences</taxon>
        <taxon>metagenomes</taxon>
        <taxon>organismal metagenomes</taxon>
    </lineage>
</organism>
<comment type="caution">
    <text evidence="1">The sequence shown here is derived from an EMBL/GenBank/DDBJ whole genome shotgun (WGS) entry which is preliminary data.</text>
</comment>
<gene>
    <name evidence="1" type="ORF">Q604_UNBC11992G0001</name>
</gene>
<feature type="non-terminal residue" evidence="1">
    <location>
        <position position="1"/>
    </location>
</feature>
<sequence length="70" mass="8477">KMSKLFVTVLGTGNYFDCYYCKDDKSFRTPFIQEALMNFLYKNENKFEDFEMKILLTEKARDKNYYGENK</sequence>
<dbReference type="EMBL" id="AZMM01011992">
    <property type="protein sequence ID" value="ETJ33557.1"/>
    <property type="molecule type" value="Genomic_DNA"/>
</dbReference>
<accession>W1XTJ2</accession>
<dbReference type="AlphaFoldDB" id="W1XTJ2"/>
<evidence type="ECO:0000313" key="1">
    <source>
        <dbReference type="EMBL" id="ETJ33557.1"/>
    </source>
</evidence>